<feature type="transmembrane region" description="Helical" evidence="1">
    <location>
        <begin position="130"/>
        <end position="150"/>
    </location>
</feature>
<dbReference type="SMART" id="SM00014">
    <property type="entry name" value="acidPPc"/>
    <property type="match status" value="1"/>
</dbReference>
<comment type="caution">
    <text evidence="3">The sequence shown here is derived from an EMBL/GenBank/DDBJ whole genome shotgun (WGS) entry which is preliminary data.</text>
</comment>
<dbReference type="OrthoDB" id="9773582at2"/>
<dbReference type="Pfam" id="PF01569">
    <property type="entry name" value="PAP2"/>
    <property type="match status" value="1"/>
</dbReference>
<dbReference type="InterPro" id="IPR000326">
    <property type="entry name" value="PAP2/HPO"/>
</dbReference>
<organism evidence="3 4">
    <name type="scientific">Flaviaesturariibacter aridisoli</name>
    <dbReference type="NCBI Taxonomy" id="2545761"/>
    <lineage>
        <taxon>Bacteria</taxon>
        <taxon>Pseudomonadati</taxon>
        <taxon>Bacteroidota</taxon>
        <taxon>Chitinophagia</taxon>
        <taxon>Chitinophagales</taxon>
        <taxon>Chitinophagaceae</taxon>
        <taxon>Flaviaestuariibacter</taxon>
    </lineage>
</organism>
<feature type="domain" description="Phosphatidic acid phosphatase type 2/haloperoxidase" evidence="2">
    <location>
        <begin position="80"/>
        <end position="197"/>
    </location>
</feature>
<evidence type="ECO:0000259" key="2">
    <source>
        <dbReference type="SMART" id="SM00014"/>
    </source>
</evidence>
<keyword evidence="4" id="KW-1185">Reference proteome</keyword>
<evidence type="ECO:0000256" key="1">
    <source>
        <dbReference type="SAM" id="Phobius"/>
    </source>
</evidence>
<feature type="transmembrane region" description="Helical" evidence="1">
    <location>
        <begin position="79"/>
        <end position="97"/>
    </location>
</feature>
<dbReference type="SUPFAM" id="SSF48317">
    <property type="entry name" value="Acid phosphatase/Vanadium-dependent haloperoxidase"/>
    <property type="match status" value="1"/>
</dbReference>
<accession>A0A4R4DV35</accession>
<dbReference type="PANTHER" id="PTHR14969">
    <property type="entry name" value="SPHINGOSINE-1-PHOSPHATE PHOSPHOHYDROLASE"/>
    <property type="match status" value="1"/>
</dbReference>
<reference evidence="3 4" key="1">
    <citation type="submission" date="2019-03" db="EMBL/GenBank/DDBJ databases">
        <authorList>
            <person name="Kim M.K.M."/>
        </authorList>
    </citation>
    <scope>NUCLEOTIDE SEQUENCE [LARGE SCALE GENOMIC DNA]</scope>
    <source>
        <strain evidence="3 4">17J68-15</strain>
    </source>
</reference>
<dbReference type="Proteomes" id="UP000295164">
    <property type="component" value="Unassembled WGS sequence"/>
</dbReference>
<keyword evidence="1" id="KW-1133">Transmembrane helix</keyword>
<feature type="transmembrane region" description="Helical" evidence="1">
    <location>
        <begin position="52"/>
        <end position="72"/>
    </location>
</feature>
<gene>
    <name evidence="3" type="ORF">E0486_16040</name>
</gene>
<dbReference type="PANTHER" id="PTHR14969:SF13">
    <property type="entry name" value="AT30094P"/>
    <property type="match status" value="1"/>
</dbReference>
<feature type="transmembrane region" description="Helical" evidence="1">
    <location>
        <begin position="182"/>
        <end position="203"/>
    </location>
</feature>
<dbReference type="InterPro" id="IPR036938">
    <property type="entry name" value="PAP2/HPO_sf"/>
</dbReference>
<dbReference type="Gene3D" id="1.20.144.10">
    <property type="entry name" value="Phosphatidic acid phosphatase type 2/haloperoxidase"/>
    <property type="match status" value="1"/>
</dbReference>
<feature type="transmembrane region" description="Helical" evidence="1">
    <location>
        <begin position="157"/>
        <end position="176"/>
    </location>
</feature>
<feature type="transmembrane region" description="Helical" evidence="1">
    <location>
        <begin position="12"/>
        <end position="32"/>
    </location>
</feature>
<keyword evidence="1" id="KW-0812">Transmembrane</keyword>
<dbReference type="RefSeq" id="WP_131853620.1">
    <property type="nucleotide sequence ID" value="NZ_SKFH01000038.1"/>
</dbReference>
<protein>
    <submittedName>
        <fullName evidence="3">Phosphatase PAP2 family protein</fullName>
    </submittedName>
</protein>
<evidence type="ECO:0000313" key="3">
    <source>
        <dbReference type="EMBL" id="TCZ67186.1"/>
    </source>
</evidence>
<proteinExistence type="predicted"/>
<dbReference type="AlphaFoldDB" id="A0A4R4DV35"/>
<evidence type="ECO:0000313" key="4">
    <source>
        <dbReference type="Proteomes" id="UP000295164"/>
    </source>
</evidence>
<sequence length="215" mass="24160">MDVAQNIYKQYRIAVAVAFAMALAAAGLLTAYGKDQSFVLVNGWNTAVLDRLMPWVTHLGNGFIYVPILLLTWLYRRDYIVAIIAGIAICFLFTYTLKNYVYPEELRPFSLAARNIAFHKVAGVDLHENYSFPSGHTSTAFTMALLLAALQRHRALVIALPFVALLVGFSRIYLAQHFLTDVTAGIMVGIVSSYLSLLTYRVVHRRRLEQKKSQV</sequence>
<name>A0A4R4DV35_9BACT</name>
<keyword evidence="1" id="KW-0472">Membrane</keyword>
<dbReference type="EMBL" id="SKFH01000038">
    <property type="protein sequence ID" value="TCZ67186.1"/>
    <property type="molecule type" value="Genomic_DNA"/>
</dbReference>